<accession>A0A2G9RVR0</accession>
<dbReference type="PANTHER" id="PTHR10077">
    <property type="entry name" value="CALPASTATIN"/>
    <property type="match status" value="1"/>
</dbReference>
<protein>
    <recommendedName>
        <fullName evidence="3">Calpastatin</fullName>
    </recommendedName>
    <alternativeName>
        <fullName evidence="11">Calpain inhibitor</fullName>
    </alternativeName>
</protein>
<evidence type="ECO:0000256" key="1">
    <source>
        <dbReference type="ARBA" id="ARBA00002637"/>
    </source>
</evidence>
<dbReference type="GO" id="GO:0010859">
    <property type="term" value="F:calcium-dependent cysteine-type endopeptidase inhibitor activity"/>
    <property type="evidence" value="ECO:0007669"/>
    <property type="project" value="TreeGrafter"/>
</dbReference>
<feature type="compositionally biased region" description="Low complexity" evidence="12">
    <location>
        <begin position="416"/>
        <end position="432"/>
    </location>
</feature>
<feature type="compositionally biased region" description="Basic and acidic residues" evidence="12">
    <location>
        <begin position="687"/>
        <end position="697"/>
    </location>
</feature>
<evidence type="ECO:0000256" key="4">
    <source>
        <dbReference type="ARBA" id="ARBA00022499"/>
    </source>
</evidence>
<evidence type="ECO:0000256" key="8">
    <source>
        <dbReference type="ARBA" id="ARBA00022737"/>
    </source>
</evidence>
<feature type="compositionally biased region" description="Pro residues" evidence="12">
    <location>
        <begin position="284"/>
        <end position="293"/>
    </location>
</feature>
<keyword evidence="4" id="KW-1017">Isopeptide bond</keyword>
<feature type="non-terminal residue" evidence="13">
    <location>
        <position position="1"/>
    </location>
</feature>
<proteinExistence type="inferred from homology"/>
<feature type="compositionally biased region" description="Polar residues" evidence="12">
    <location>
        <begin position="212"/>
        <end position="226"/>
    </location>
</feature>
<feature type="compositionally biased region" description="Low complexity" evidence="12">
    <location>
        <begin position="310"/>
        <end position="329"/>
    </location>
</feature>
<keyword evidence="5" id="KW-0597">Phosphoprotein</keyword>
<dbReference type="PANTHER" id="PTHR10077:SF0">
    <property type="entry name" value="CALPASTATIN"/>
    <property type="match status" value="1"/>
</dbReference>
<keyword evidence="9" id="KW-0832">Ubl conjugation</keyword>
<evidence type="ECO:0000256" key="10">
    <source>
        <dbReference type="ARBA" id="ARBA00022990"/>
    </source>
</evidence>
<feature type="compositionally biased region" description="Basic and acidic residues" evidence="12">
    <location>
        <begin position="193"/>
        <end position="206"/>
    </location>
</feature>
<dbReference type="OrthoDB" id="8926414at2759"/>
<feature type="region of interest" description="Disordered" evidence="12">
    <location>
        <begin position="180"/>
        <end position="493"/>
    </location>
</feature>
<reference evidence="14" key="1">
    <citation type="journal article" date="2017" name="Nat. Commun.">
        <title>The North American bullfrog draft genome provides insight into hormonal regulation of long noncoding RNA.</title>
        <authorList>
            <person name="Hammond S.A."/>
            <person name="Warren R.L."/>
            <person name="Vandervalk B.P."/>
            <person name="Kucuk E."/>
            <person name="Khan H."/>
            <person name="Gibb E.A."/>
            <person name="Pandoh P."/>
            <person name="Kirk H."/>
            <person name="Zhao Y."/>
            <person name="Jones M."/>
            <person name="Mungall A.J."/>
            <person name="Coope R."/>
            <person name="Pleasance S."/>
            <person name="Moore R.A."/>
            <person name="Holt R.A."/>
            <person name="Round J.M."/>
            <person name="Ohora S."/>
            <person name="Walle B.V."/>
            <person name="Veldhoen N."/>
            <person name="Helbing C.C."/>
            <person name="Birol I."/>
        </authorList>
    </citation>
    <scope>NUCLEOTIDE SEQUENCE [LARGE SCALE GENOMIC DNA]</scope>
</reference>
<evidence type="ECO:0000256" key="5">
    <source>
        <dbReference type="ARBA" id="ARBA00022553"/>
    </source>
</evidence>
<comment type="function">
    <text evidence="1">Specific inhibition of calpain (calcium-dependent cysteine protease). Plays a key role in postmortem tenderization of meat and have been proposed to be involved in muscle protein degradation in living tissue.</text>
</comment>
<feature type="compositionally biased region" description="Basic and acidic residues" evidence="12">
    <location>
        <begin position="153"/>
        <end position="168"/>
    </location>
</feature>
<evidence type="ECO:0000313" key="13">
    <source>
        <dbReference type="EMBL" id="PIO31988.1"/>
    </source>
</evidence>
<feature type="compositionally biased region" description="Low complexity" evidence="12">
    <location>
        <begin position="45"/>
        <end position="63"/>
    </location>
</feature>
<feature type="compositionally biased region" description="Basic and acidic residues" evidence="12">
    <location>
        <begin position="404"/>
        <end position="415"/>
    </location>
</feature>
<dbReference type="Proteomes" id="UP000228934">
    <property type="component" value="Unassembled WGS sequence"/>
</dbReference>
<dbReference type="Pfam" id="PF00748">
    <property type="entry name" value="Calpain_inhib"/>
    <property type="match status" value="4"/>
</dbReference>
<feature type="compositionally biased region" description="Basic and acidic residues" evidence="12">
    <location>
        <begin position="663"/>
        <end position="675"/>
    </location>
</feature>
<keyword evidence="7" id="KW-0789">Thiol protease inhibitor</keyword>
<keyword evidence="6" id="KW-0646">Protease inhibitor</keyword>
<dbReference type="InterPro" id="IPR026998">
    <property type="entry name" value="Calpastatin"/>
</dbReference>
<feature type="region of interest" description="Disordered" evidence="12">
    <location>
        <begin position="660"/>
        <end position="697"/>
    </location>
</feature>
<feature type="compositionally biased region" description="Basic and acidic residues" evidence="12">
    <location>
        <begin position="231"/>
        <end position="254"/>
    </location>
</feature>
<evidence type="ECO:0000313" key="14">
    <source>
        <dbReference type="Proteomes" id="UP000228934"/>
    </source>
</evidence>
<feature type="compositionally biased region" description="Low complexity" evidence="12">
    <location>
        <begin position="1"/>
        <end position="19"/>
    </location>
</feature>
<evidence type="ECO:0000256" key="11">
    <source>
        <dbReference type="ARBA" id="ARBA00033013"/>
    </source>
</evidence>
<gene>
    <name evidence="13" type="ORF">AB205_0199290</name>
</gene>
<keyword evidence="14" id="KW-1185">Reference proteome</keyword>
<feature type="compositionally biased region" description="Low complexity" evidence="12">
    <location>
        <begin position="541"/>
        <end position="558"/>
    </location>
</feature>
<keyword evidence="10" id="KW-0007">Acetylation</keyword>
<comment type="similarity">
    <text evidence="2">Belongs to the protease inhibitor I27 (calpastatin) family.</text>
</comment>
<evidence type="ECO:0000256" key="2">
    <source>
        <dbReference type="ARBA" id="ARBA00009487"/>
    </source>
</evidence>
<evidence type="ECO:0000256" key="3">
    <source>
        <dbReference type="ARBA" id="ARBA00017619"/>
    </source>
</evidence>
<dbReference type="GO" id="GO:0005737">
    <property type="term" value="C:cytoplasm"/>
    <property type="evidence" value="ECO:0007669"/>
    <property type="project" value="TreeGrafter"/>
</dbReference>
<dbReference type="AlphaFoldDB" id="A0A2G9RVR0"/>
<feature type="region of interest" description="Disordered" evidence="12">
    <location>
        <begin position="513"/>
        <end position="645"/>
    </location>
</feature>
<dbReference type="InterPro" id="IPR001259">
    <property type="entry name" value="Prot_inh_calpain"/>
</dbReference>
<feature type="compositionally biased region" description="Basic and acidic residues" evidence="12">
    <location>
        <begin position="582"/>
        <end position="639"/>
    </location>
</feature>
<evidence type="ECO:0000256" key="6">
    <source>
        <dbReference type="ARBA" id="ARBA00022690"/>
    </source>
</evidence>
<name>A0A2G9RVR0_AQUCT</name>
<dbReference type="EMBL" id="KV931283">
    <property type="protein sequence ID" value="PIO31988.1"/>
    <property type="molecule type" value="Genomic_DNA"/>
</dbReference>
<evidence type="ECO:0000256" key="12">
    <source>
        <dbReference type="SAM" id="MobiDB-lite"/>
    </source>
</evidence>
<feature type="compositionally biased region" description="Basic and acidic residues" evidence="12">
    <location>
        <begin position="451"/>
        <end position="493"/>
    </location>
</feature>
<sequence length="697" mass="72567">PKTTTTTTTTTTTSTSSSTAAKPSPGKGPTKQDSKKADAGKPKDAGSSSVAGKAAATTVASSSKPKEEVSPSVAGKAAITTVGAAAVGAAAVKEEKKVSVDKISAATTPSKEKDDALDLLIDSLGGPESVPESPKFTGPEIADTPATSEYLEELGKRESTIPPEYRHLLDDLGDDDLIAAMSSEFVSSPAPPQEKKPKLEEKKEAQKASTAPIASSKPQSIENIKSTYVEELGKRDSSIPPEYRHLLDGKDHGKPLPVPAAKLEPALTDMDVLDELSKDFEFSPPSPAQPSAPPAAVAPKDTTQDKQAKADVVVPSSASSVQAATAPSAGMDMALDELIGTLEGPEFNAPESPAYTGPEVTGKAGEKPAVPPPEEKPMTESELADELDFTCSPSPVVQKTPPAKPKDAELKKAEPESVVSATSSSSVQATPSKAPTCKADPLDALSGTLGVRKEDPKDKKPAADTVKEQTGKEKKDKLGEDEKTIPPDYRLKEVKAMSEDDLLDALDEGFVTSPAVSQCPPLKSSEKPSQKSGSEEIVSCSKVSSVQSSAPKPPSAQSGDKKPSDSIPDDALDLLSGSLGTRIEDPDEKKPVVDLVKEKAKKEHIDRLGDRDDTIPPEYRHLLDGKDQGKPAKPEEVKPKASLSDDAAIDALSGGFSLCDTGSADKAKSSSKDKTGTCTSSTPVSKTAEKTPDASKV</sequence>
<evidence type="ECO:0000256" key="7">
    <source>
        <dbReference type="ARBA" id="ARBA00022704"/>
    </source>
</evidence>
<feature type="region of interest" description="Disordered" evidence="12">
    <location>
        <begin position="1"/>
        <end position="75"/>
    </location>
</feature>
<feature type="compositionally biased region" description="Basic and acidic residues" evidence="12">
    <location>
        <begin position="30"/>
        <end position="44"/>
    </location>
</feature>
<evidence type="ECO:0000256" key="9">
    <source>
        <dbReference type="ARBA" id="ARBA00022843"/>
    </source>
</evidence>
<feature type="region of interest" description="Disordered" evidence="12">
    <location>
        <begin position="122"/>
        <end position="168"/>
    </location>
</feature>
<organism evidence="13 14">
    <name type="scientific">Aquarana catesbeiana</name>
    <name type="common">American bullfrog</name>
    <name type="synonym">Rana catesbeiana</name>
    <dbReference type="NCBI Taxonomy" id="8400"/>
    <lineage>
        <taxon>Eukaryota</taxon>
        <taxon>Metazoa</taxon>
        <taxon>Chordata</taxon>
        <taxon>Craniata</taxon>
        <taxon>Vertebrata</taxon>
        <taxon>Euteleostomi</taxon>
        <taxon>Amphibia</taxon>
        <taxon>Batrachia</taxon>
        <taxon>Anura</taxon>
        <taxon>Neobatrachia</taxon>
        <taxon>Ranoidea</taxon>
        <taxon>Ranidae</taxon>
        <taxon>Aquarana</taxon>
    </lineage>
</organism>
<keyword evidence="8" id="KW-0677">Repeat</keyword>